<proteinExistence type="predicted"/>
<organism evidence="2 3">
    <name type="scientific">Trichoglossum hirsutum</name>
    <dbReference type="NCBI Taxonomy" id="265104"/>
    <lineage>
        <taxon>Eukaryota</taxon>
        <taxon>Fungi</taxon>
        <taxon>Dikarya</taxon>
        <taxon>Ascomycota</taxon>
        <taxon>Pezizomycotina</taxon>
        <taxon>Geoglossomycetes</taxon>
        <taxon>Geoglossales</taxon>
        <taxon>Geoglossaceae</taxon>
        <taxon>Trichoglossum</taxon>
    </lineage>
</organism>
<dbReference type="Proteomes" id="UP000750711">
    <property type="component" value="Unassembled WGS sequence"/>
</dbReference>
<evidence type="ECO:0000313" key="2">
    <source>
        <dbReference type="EMBL" id="KAH0565340.1"/>
    </source>
</evidence>
<name>A0A9P8LH81_9PEZI</name>
<gene>
    <name evidence="2" type="ORF">GP486_001272</name>
</gene>
<dbReference type="AlphaFoldDB" id="A0A9P8LH81"/>
<evidence type="ECO:0000256" key="1">
    <source>
        <dbReference type="SAM" id="Coils"/>
    </source>
</evidence>
<sequence length="120" mass="14355">MTKKELENQFKEHKAKLRKELQIERQRIEREKAQEIQGVNDQLIKASARIAELDLALSLERENVKNKKKRHARKRNTLEKENRDLKEELKQWKLEFAVGAEPFEDRCVSWCLQFILLPTS</sequence>
<keyword evidence="1" id="KW-0175">Coiled coil</keyword>
<protein>
    <submittedName>
        <fullName evidence="2">Uncharacterized protein</fullName>
    </submittedName>
</protein>
<dbReference type="EMBL" id="JAGHQM010000106">
    <property type="protein sequence ID" value="KAH0565340.1"/>
    <property type="molecule type" value="Genomic_DNA"/>
</dbReference>
<evidence type="ECO:0000313" key="3">
    <source>
        <dbReference type="Proteomes" id="UP000750711"/>
    </source>
</evidence>
<accession>A0A9P8LH81</accession>
<feature type="coiled-coil region" evidence="1">
    <location>
        <begin position="3"/>
        <end position="95"/>
    </location>
</feature>
<reference evidence="2" key="1">
    <citation type="submission" date="2021-03" db="EMBL/GenBank/DDBJ databases">
        <title>Comparative genomics and phylogenomic investigation of the class Geoglossomycetes provide insights into ecological specialization and systematics.</title>
        <authorList>
            <person name="Melie T."/>
            <person name="Pirro S."/>
            <person name="Miller A.N."/>
            <person name="Quandt A."/>
        </authorList>
    </citation>
    <scope>NUCLEOTIDE SEQUENCE</scope>
    <source>
        <strain evidence="2">CAQ_001_2017</strain>
    </source>
</reference>
<keyword evidence="3" id="KW-1185">Reference proteome</keyword>
<comment type="caution">
    <text evidence="2">The sequence shown here is derived from an EMBL/GenBank/DDBJ whole genome shotgun (WGS) entry which is preliminary data.</text>
</comment>